<proteinExistence type="predicted"/>
<keyword evidence="1" id="KW-1133">Transmembrane helix</keyword>
<dbReference type="AlphaFoldDB" id="A0A4Q9MRQ1"/>
<evidence type="ECO:0000313" key="2">
    <source>
        <dbReference type="EMBL" id="TBU29897.1"/>
    </source>
</evidence>
<keyword evidence="1" id="KW-0472">Membrane</keyword>
<evidence type="ECO:0000256" key="1">
    <source>
        <dbReference type="SAM" id="Phobius"/>
    </source>
</evidence>
<sequence length="63" mass="7088">MSLPTLGRRVSSMSEFLTVGMQNSTDTRRIIFTLAVMNSCIRALAQCLCILYLVLYTPFIVAR</sequence>
<dbReference type="Proteomes" id="UP000292957">
    <property type="component" value="Unassembled WGS sequence"/>
</dbReference>
<organism evidence="2">
    <name type="scientific">Dichomitus squalens</name>
    <dbReference type="NCBI Taxonomy" id="114155"/>
    <lineage>
        <taxon>Eukaryota</taxon>
        <taxon>Fungi</taxon>
        <taxon>Dikarya</taxon>
        <taxon>Basidiomycota</taxon>
        <taxon>Agaricomycotina</taxon>
        <taxon>Agaricomycetes</taxon>
        <taxon>Polyporales</taxon>
        <taxon>Polyporaceae</taxon>
        <taxon>Dichomitus</taxon>
    </lineage>
</organism>
<reference evidence="2" key="1">
    <citation type="submission" date="2019-01" db="EMBL/GenBank/DDBJ databases">
        <title>Draft genome sequences of three monokaryotic isolates of the white-rot basidiomycete fungus Dichomitus squalens.</title>
        <authorList>
            <consortium name="DOE Joint Genome Institute"/>
            <person name="Lopez S.C."/>
            <person name="Andreopoulos B."/>
            <person name="Pangilinan J."/>
            <person name="Lipzen A."/>
            <person name="Riley R."/>
            <person name="Ahrendt S."/>
            <person name="Ng V."/>
            <person name="Barry K."/>
            <person name="Daum C."/>
            <person name="Grigoriev I.V."/>
            <person name="Hilden K.S."/>
            <person name="Makela M.R."/>
            <person name="de Vries R.P."/>
        </authorList>
    </citation>
    <scope>NUCLEOTIDE SEQUENCE [LARGE SCALE GENOMIC DNA]</scope>
    <source>
        <strain evidence="2">OM18370.1</strain>
    </source>
</reference>
<gene>
    <name evidence="2" type="ORF">BD311DRAFT_256857</name>
</gene>
<name>A0A4Q9MRQ1_9APHY</name>
<accession>A0A4Q9MRQ1</accession>
<feature type="transmembrane region" description="Helical" evidence="1">
    <location>
        <begin position="30"/>
        <end position="55"/>
    </location>
</feature>
<dbReference type="EMBL" id="ML143410">
    <property type="protein sequence ID" value="TBU29897.1"/>
    <property type="molecule type" value="Genomic_DNA"/>
</dbReference>
<keyword evidence="1" id="KW-0812">Transmembrane</keyword>
<protein>
    <submittedName>
        <fullName evidence="2">Uncharacterized protein</fullName>
    </submittedName>
</protein>